<dbReference type="Pfam" id="PF07282">
    <property type="entry name" value="Cas12f1-like_TNB"/>
    <property type="match status" value="1"/>
</dbReference>
<keyword evidence="3" id="KW-0238">DNA-binding</keyword>
<comment type="caution">
    <text evidence="8">The sequence shown here is derived from an EMBL/GenBank/DDBJ whole genome shotgun (WGS) entry which is preliminary data.</text>
</comment>
<dbReference type="EMBL" id="DTFI01000039">
    <property type="protein sequence ID" value="HGI42997.1"/>
    <property type="molecule type" value="Genomic_DNA"/>
</dbReference>
<sequence>MRASEEVVSSRGPGAAGRDPGASRDGQSGRGTKGSRRGKQGGQSGRGAGREAERGGEGLTPLNAWAQLLTGRLGDPRFSGGSGAQAEAVRVWRCDTLRLHPTPEQELLLRRAGDAVARMINMENYRRRQLFFEEGRIDKSWRSAWERRRGEYADIYRLLGSRNFHEVCRVISEQWRSFAELLKAMKKGRLEPWQIVHPPGYRKQDGQRLPIIFVRFDDYKVDPERRVLRLKYWNVELRFTGKLRWHARPGAKQGRLVIVYDPVRRKWYAKVGVEVLLQRSSTPGLKAGVDLGREILAAVAIEDGMALLYRAAAVKSDYYYFERRISEVDRTLSDPRSEEMDRAVLWERRRWLYNRRRRDHIFANVAAHLAKTLRARGVGVVFVGYPRGIAQERAGKGNSNMWGYWKLIMRLAVTLENHGIAAFAVSEDGTSSTCARHGCKVARRPRGLVWCPHGHVAHADLNAALNILARGLSALGLTAEPPARVKVLSFLPTPSRVIEPRKKNHNPALKAG</sequence>
<evidence type="ECO:0000256" key="2">
    <source>
        <dbReference type="ARBA" id="ARBA00022578"/>
    </source>
</evidence>
<evidence type="ECO:0000256" key="5">
    <source>
        <dbReference type="SAM" id="MobiDB-lite"/>
    </source>
</evidence>
<accession>A0A7C4B951</accession>
<gene>
    <name evidence="8" type="ORF">ENV17_01245</name>
</gene>
<evidence type="ECO:0000256" key="1">
    <source>
        <dbReference type="ARBA" id="ARBA00008761"/>
    </source>
</evidence>
<dbReference type="InterPro" id="IPR010095">
    <property type="entry name" value="Cas12f1-like_TNB"/>
</dbReference>
<feature type="compositionally biased region" description="Low complexity" evidence="5">
    <location>
        <begin position="10"/>
        <end position="26"/>
    </location>
</feature>
<organism evidence="8">
    <name type="scientific">Thermofilum pendens</name>
    <dbReference type="NCBI Taxonomy" id="2269"/>
    <lineage>
        <taxon>Archaea</taxon>
        <taxon>Thermoproteota</taxon>
        <taxon>Thermoprotei</taxon>
        <taxon>Thermofilales</taxon>
        <taxon>Thermofilaceae</taxon>
        <taxon>Thermofilum</taxon>
    </lineage>
</organism>
<dbReference type="Pfam" id="PF01385">
    <property type="entry name" value="OrfB_IS605"/>
    <property type="match status" value="1"/>
</dbReference>
<evidence type="ECO:0000259" key="6">
    <source>
        <dbReference type="Pfam" id="PF01385"/>
    </source>
</evidence>
<proteinExistence type="inferred from homology"/>
<evidence type="ECO:0000259" key="7">
    <source>
        <dbReference type="Pfam" id="PF07282"/>
    </source>
</evidence>
<dbReference type="GO" id="GO:0003677">
    <property type="term" value="F:DNA binding"/>
    <property type="evidence" value="ECO:0007669"/>
    <property type="project" value="UniProtKB-KW"/>
</dbReference>
<dbReference type="InterPro" id="IPR001959">
    <property type="entry name" value="Transposase"/>
</dbReference>
<name>A0A7C4B951_THEPE</name>
<feature type="region of interest" description="Disordered" evidence="5">
    <location>
        <begin position="1"/>
        <end position="59"/>
    </location>
</feature>
<dbReference type="AlphaFoldDB" id="A0A7C4B951"/>
<feature type="domain" description="Cas12f1-like TNB" evidence="7">
    <location>
        <begin position="406"/>
        <end position="467"/>
    </location>
</feature>
<protein>
    <submittedName>
        <fullName evidence="8">Transposase</fullName>
    </submittedName>
</protein>
<comment type="similarity">
    <text evidence="1">In the C-terminal section; belongs to the transposase 35 family.</text>
</comment>
<reference evidence="8" key="1">
    <citation type="journal article" date="2020" name="mSystems">
        <title>Genome- and Community-Level Interaction Insights into Carbon Utilization and Element Cycling Functions of Hydrothermarchaeota in Hydrothermal Sediment.</title>
        <authorList>
            <person name="Zhou Z."/>
            <person name="Liu Y."/>
            <person name="Xu W."/>
            <person name="Pan J."/>
            <person name="Luo Z.H."/>
            <person name="Li M."/>
        </authorList>
    </citation>
    <scope>NUCLEOTIDE SEQUENCE [LARGE SCALE GENOMIC DNA]</scope>
    <source>
        <strain evidence="8">SpSt-735</strain>
    </source>
</reference>
<evidence type="ECO:0000256" key="4">
    <source>
        <dbReference type="ARBA" id="ARBA00023172"/>
    </source>
</evidence>
<evidence type="ECO:0000256" key="3">
    <source>
        <dbReference type="ARBA" id="ARBA00023125"/>
    </source>
</evidence>
<dbReference type="NCBIfam" id="NF040570">
    <property type="entry name" value="guided_TnpB"/>
    <property type="match status" value="1"/>
</dbReference>
<keyword evidence="2" id="KW-0815">Transposition</keyword>
<feature type="domain" description="Probable transposase IS891/IS1136/IS1341" evidence="6">
    <location>
        <begin position="278"/>
        <end position="389"/>
    </location>
</feature>
<keyword evidence="4" id="KW-0233">DNA recombination</keyword>
<dbReference type="GO" id="GO:0006310">
    <property type="term" value="P:DNA recombination"/>
    <property type="evidence" value="ECO:0007669"/>
    <property type="project" value="UniProtKB-KW"/>
</dbReference>
<evidence type="ECO:0000313" key="8">
    <source>
        <dbReference type="EMBL" id="HGI42997.1"/>
    </source>
</evidence>
<dbReference type="GO" id="GO:0032196">
    <property type="term" value="P:transposition"/>
    <property type="evidence" value="ECO:0007669"/>
    <property type="project" value="UniProtKB-KW"/>
</dbReference>